<dbReference type="Pfam" id="PF07179">
    <property type="entry name" value="SseB"/>
    <property type="match status" value="1"/>
</dbReference>
<gene>
    <name evidence="2" type="ORF">HNP84_000129</name>
</gene>
<dbReference type="AlphaFoldDB" id="A0A840NXQ7"/>
<evidence type="ECO:0000313" key="3">
    <source>
        <dbReference type="Proteomes" id="UP000578449"/>
    </source>
</evidence>
<dbReference type="Proteomes" id="UP000578449">
    <property type="component" value="Unassembled WGS sequence"/>
</dbReference>
<accession>A0A840NXQ7</accession>
<protein>
    <recommendedName>
        <fullName evidence="1">SseB protein N-terminal domain-containing protein</fullName>
    </recommendedName>
</protein>
<proteinExistence type="predicted"/>
<dbReference type="InterPro" id="IPR009839">
    <property type="entry name" value="SseB_N"/>
</dbReference>
<evidence type="ECO:0000313" key="2">
    <source>
        <dbReference type="EMBL" id="MBB5130441.1"/>
    </source>
</evidence>
<feature type="domain" description="SseB protein N-terminal" evidence="1">
    <location>
        <begin position="5"/>
        <end position="113"/>
    </location>
</feature>
<reference evidence="2 3" key="1">
    <citation type="submission" date="2020-08" db="EMBL/GenBank/DDBJ databases">
        <title>Genomic Encyclopedia of Type Strains, Phase IV (KMG-IV): sequencing the most valuable type-strain genomes for metagenomic binning, comparative biology and taxonomic classification.</title>
        <authorList>
            <person name="Goeker M."/>
        </authorList>
    </citation>
    <scope>NUCLEOTIDE SEQUENCE [LARGE SCALE GENOMIC DNA]</scope>
    <source>
        <strain evidence="2 3">DSM 45615</strain>
    </source>
</reference>
<dbReference type="EMBL" id="JACHGN010000001">
    <property type="protein sequence ID" value="MBB5130441.1"/>
    <property type="molecule type" value="Genomic_DNA"/>
</dbReference>
<evidence type="ECO:0000259" key="1">
    <source>
        <dbReference type="Pfam" id="PF07179"/>
    </source>
</evidence>
<organism evidence="2 3">
    <name type="scientific">Thermocatellispora tengchongensis</name>
    <dbReference type="NCBI Taxonomy" id="1073253"/>
    <lineage>
        <taxon>Bacteria</taxon>
        <taxon>Bacillati</taxon>
        <taxon>Actinomycetota</taxon>
        <taxon>Actinomycetes</taxon>
        <taxon>Streptosporangiales</taxon>
        <taxon>Streptosporangiaceae</taxon>
        <taxon>Thermocatellispora</taxon>
    </lineage>
</organism>
<sequence>MRAGDDAALLAFFKLLIRGKVLILVRRPGWWRGWWRARDEVLDVLMFGTEEGDTIPFFTSEERIAETYAENPGIARRYRVLEVEPRALFAMTSGQRLVLNPNWPYGKVFPPGVVDRLLEAADDSVTVIHTGEAPPLPPGAMSVLVKRLDTIPGVHAAHYGWVYFPPGPRQLIIMLVAEDVASVDAAFGGTLTHRLPDGRELEVWIKPPGEEHLLAGIPPFYVREQRA</sequence>
<comment type="caution">
    <text evidence="2">The sequence shown here is derived from an EMBL/GenBank/DDBJ whole genome shotgun (WGS) entry which is preliminary data.</text>
</comment>
<name>A0A840NXQ7_9ACTN</name>
<keyword evidence="3" id="KW-1185">Reference proteome</keyword>